<reference evidence="1 2" key="1">
    <citation type="submission" date="2017-02" db="EMBL/GenBank/DDBJ databases">
        <authorList>
            <person name="Peterson S.W."/>
        </authorList>
    </citation>
    <scope>NUCLEOTIDE SEQUENCE [LARGE SCALE GENOMIC DNA]</scope>
    <source>
        <strain evidence="1 2">DSM 18034</strain>
    </source>
</reference>
<keyword evidence="2" id="KW-1185">Reference proteome</keyword>
<evidence type="ECO:0008006" key="3">
    <source>
        <dbReference type="Google" id="ProtNLM"/>
    </source>
</evidence>
<dbReference type="RefSeq" id="WP_078684337.1">
    <property type="nucleotide sequence ID" value="NZ_FUYA01000003.1"/>
</dbReference>
<evidence type="ECO:0000313" key="2">
    <source>
        <dbReference type="Proteomes" id="UP000189733"/>
    </source>
</evidence>
<sequence>MNKKFLIVGLVCLLGASVGFWYWVNSPTYSLLQARKAMTQHDLKSFRKYVDIEGLLDKGVDDILEQSVEEAKAKNTDNNPLERIGNEFGATLIMMMKPRLVQGWTQALEQAIEKQGDPSGKGKKGSAANDFLKLGEKITSFPSVERQGDVSYATLVVPPTDKTSSFDLRLLLRKKEGYWQVAEVDNLKEILSIIERDNELQRQKLNKEISARNEKVREKIAHYVTTKEAWAKKIPDSETGKLTQIQFTTHVILKNHEAKSVHLSIVVDCGEGQRVGPFLFGGEVSKTKTDLMGRWTHELNPFSLRDNAIFVSKKKKFDTQVEVRKVVLRDGTVLECEPLR</sequence>
<accession>A0A1T4VX61</accession>
<dbReference type="EMBL" id="FUYA01000003">
    <property type="protein sequence ID" value="SKA69071.1"/>
    <property type="molecule type" value="Genomic_DNA"/>
</dbReference>
<dbReference type="OrthoDB" id="5458492at2"/>
<organism evidence="1 2">
    <name type="scientific">Desulfobaculum bizertense DSM 18034</name>
    <dbReference type="NCBI Taxonomy" id="1121442"/>
    <lineage>
        <taxon>Bacteria</taxon>
        <taxon>Pseudomonadati</taxon>
        <taxon>Thermodesulfobacteriota</taxon>
        <taxon>Desulfovibrionia</taxon>
        <taxon>Desulfovibrionales</taxon>
        <taxon>Desulfovibrionaceae</taxon>
        <taxon>Desulfobaculum</taxon>
    </lineage>
</organism>
<evidence type="ECO:0000313" key="1">
    <source>
        <dbReference type="EMBL" id="SKA69071.1"/>
    </source>
</evidence>
<protein>
    <recommendedName>
        <fullName evidence="3">DUF2939 domain-containing protein</fullName>
    </recommendedName>
</protein>
<dbReference type="AlphaFoldDB" id="A0A1T4VX61"/>
<proteinExistence type="predicted"/>
<name>A0A1T4VX61_9BACT</name>
<gene>
    <name evidence="1" type="ORF">SAMN02745702_01031</name>
</gene>
<dbReference type="Proteomes" id="UP000189733">
    <property type="component" value="Unassembled WGS sequence"/>
</dbReference>